<dbReference type="Proteomes" id="UP000011932">
    <property type="component" value="Chromosome"/>
</dbReference>
<evidence type="ECO:0000313" key="2">
    <source>
        <dbReference type="Proteomes" id="UP000011932"/>
    </source>
</evidence>
<protein>
    <submittedName>
        <fullName evidence="1">Uncharacterized protein</fullName>
    </submittedName>
</protein>
<gene>
    <name evidence="1" type="ORF">A11S_2229</name>
</gene>
<dbReference type="RefSeq" id="WP_015468537.1">
    <property type="nucleotide sequence ID" value="NC_020812.1"/>
</dbReference>
<dbReference type="KEGG" id="man:A11S_2229"/>
<dbReference type="HOGENOM" id="CLU_2012634_0_0_5"/>
<proteinExistence type="predicted"/>
<reference evidence="1 2" key="1">
    <citation type="journal article" date="2013" name="ISME J.">
        <title>By their genes ye shall know them: genomic signatures of predatory bacteria.</title>
        <authorList>
            <person name="Pasternak Z."/>
            <person name="Pietrokovski S."/>
            <person name="Rotem O."/>
            <person name="Gophna U."/>
            <person name="Lurie-Weinberger M.N."/>
            <person name="Jurkevitch E."/>
        </authorList>
    </citation>
    <scope>NUCLEOTIDE SEQUENCE [LARGE SCALE GENOMIC DNA]</scope>
    <source>
        <strain evidence="1">EPB</strain>
    </source>
</reference>
<sequence>MTPKTTPVKTLVLAFARADQTPVRIAVADIAAISVVKNTALHSLHMKNGDTHFAVAGPAADTLAQMDGKILSMRAPFGDAVYIVADAIESIASNARCAEESMRVTMTGGHTLAVLGPQKELFQKLAR</sequence>
<accession>M4VKL4</accession>
<name>M4VKL4_9BACT</name>
<dbReference type="AlphaFoldDB" id="M4VKL4"/>
<dbReference type="OrthoDB" id="9838522at2"/>
<dbReference type="EMBL" id="CP003538">
    <property type="protein sequence ID" value="AGH99025.1"/>
    <property type="molecule type" value="Genomic_DNA"/>
</dbReference>
<organism evidence="1 2">
    <name type="scientific">Micavibrio aeruginosavorus EPB</name>
    <dbReference type="NCBI Taxonomy" id="349215"/>
    <lineage>
        <taxon>Bacteria</taxon>
        <taxon>Pseudomonadati</taxon>
        <taxon>Bdellovibrionota</taxon>
        <taxon>Bdellovibrionia</taxon>
        <taxon>Bdellovibrionales</taxon>
        <taxon>Pseudobdellovibrionaceae</taxon>
        <taxon>Micavibrio</taxon>
    </lineage>
</organism>
<evidence type="ECO:0000313" key="1">
    <source>
        <dbReference type="EMBL" id="AGH99025.1"/>
    </source>
</evidence>